<feature type="active site" description="Proton acceptor" evidence="2">
    <location>
        <position position="98"/>
    </location>
</feature>
<feature type="binding site" evidence="2">
    <location>
        <position position="67"/>
    </location>
    <ligand>
        <name>substrate</name>
    </ligand>
</feature>
<keyword evidence="1 2" id="KW-0808">Transferase</keyword>
<comment type="similarity">
    <text evidence="2">Belongs to the UPP synthase family.</text>
</comment>
<protein>
    <recommendedName>
        <fullName evidence="2">Isoprenyl transferase</fullName>
        <ecNumber evidence="2">2.5.1.-</ecNumber>
    </recommendedName>
</protein>
<comment type="caution">
    <text evidence="3">The sequence shown here is derived from an EMBL/GenBank/DDBJ whole genome shotgun (WGS) entry which is preliminary data.</text>
</comment>
<feature type="binding site" evidence="2">
    <location>
        <begin position="95"/>
        <end position="97"/>
    </location>
    <ligand>
        <name>substrate</name>
    </ligand>
</feature>
<feature type="binding site" evidence="2">
    <location>
        <position position="55"/>
    </location>
    <ligand>
        <name>substrate</name>
    </ligand>
</feature>
<feature type="binding site" evidence="2">
    <location>
        <position position="227"/>
    </location>
    <ligand>
        <name>Mg(2+)</name>
        <dbReference type="ChEBI" id="CHEBI:18420"/>
    </ligand>
</feature>
<feature type="binding site" evidence="2">
    <location>
        <begin position="51"/>
        <end position="54"/>
    </location>
    <ligand>
        <name>substrate</name>
    </ligand>
</feature>
<name>A0A2M8KU28_9BACT</name>
<dbReference type="GO" id="GO:0000287">
    <property type="term" value="F:magnesium ion binding"/>
    <property type="evidence" value="ECO:0007669"/>
    <property type="project" value="UniProtKB-UniRule"/>
</dbReference>
<dbReference type="GO" id="GO:0045547">
    <property type="term" value="F:ditrans,polycis-polyprenyl diphosphate synthase [(2E,6E)-farnesyl diphosphate specific] activity"/>
    <property type="evidence" value="ECO:0007669"/>
    <property type="project" value="TreeGrafter"/>
</dbReference>
<keyword evidence="2" id="KW-0460">Magnesium</keyword>
<dbReference type="PANTHER" id="PTHR10291:SF0">
    <property type="entry name" value="DEHYDRODOLICHYL DIPHOSPHATE SYNTHASE 2"/>
    <property type="match status" value="1"/>
</dbReference>
<proteinExistence type="inferred from homology"/>
<feature type="binding site" evidence="2">
    <location>
        <position position="99"/>
    </location>
    <ligand>
        <name>substrate</name>
    </ligand>
</feature>
<evidence type="ECO:0000256" key="1">
    <source>
        <dbReference type="ARBA" id="ARBA00022679"/>
    </source>
</evidence>
<dbReference type="InterPro" id="IPR001441">
    <property type="entry name" value="UPP_synth-like"/>
</dbReference>
<evidence type="ECO:0000313" key="3">
    <source>
        <dbReference type="EMBL" id="PJE63442.1"/>
    </source>
</evidence>
<dbReference type="PANTHER" id="PTHR10291">
    <property type="entry name" value="DEHYDRODOLICHYL DIPHOSPHATE SYNTHASE FAMILY MEMBER"/>
    <property type="match status" value="1"/>
</dbReference>
<evidence type="ECO:0000256" key="2">
    <source>
        <dbReference type="HAMAP-Rule" id="MF_01139"/>
    </source>
</evidence>
<dbReference type="AlphaFoldDB" id="A0A2M8KU28"/>
<dbReference type="Pfam" id="PF01255">
    <property type="entry name" value="Prenyltransf"/>
    <property type="match status" value="1"/>
</dbReference>
<dbReference type="EC" id="2.5.1.-" evidence="2"/>
<organism evidence="3 4">
    <name type="scientific">Candidatus Roizmanbacteria bacterium CG10_big_fil_rev_8_21_14_0_10_45_7</name>
    <dbReference type="NCBI Taxonomy" id="1974854"/>
    <lineage>
        <taxon>Bacteria</taxon>
        <taxon>Candidatus Roizmaniibacteriota</taxon>
    </lineage>
</organism>
<comment type="subunit">
    <text evidence="2">Homodimer.</text>
</comment>
<dbReference type="NCBIfam" id="TIGR00055">
    <property type="entry name" value="uppS"/>
    <property type="match status" value="1"/>
</dbReference>
<feature type="binding site" evidence="2">
    <location>
        <begin position="214"/>
        <end position="216"/>
    </location>
    <ligand>
        <name>substrate</name>
    </ligand>
</feature>
<comment type="function">
    <text evidence="2">Catalyzes the condensation of isopentenyl diphosphate (IPP) with allylic pyrophosphates generating different type of terpenoids.</text>
</comment>
<dbReference type="Gene3D" id="3.40.1180.10">
    <property type="entry name" value="Decaprenyl diphosphate synthase-like"/>
    <property type="match status" value="1"/>
</dbReference>
<feature type="binding site" evidence="2">
    <location>
        <position position="50"/>
    </location>
    <ligand>
        <name>Mg(2+)</name>
        <dbReference type="ChEBI" id="CHEBI:18420"/>
    </ligand>
</feature>
<feature type="binding site" evidence="2">
    <location>
        <position position="101"/>
    </location>
    <ligand>
        <name>substrate</name>
    </ligand>
</feature>
<feature type="active site" evidence="2">
    <location>
        <position position="50"/>
    </location>
</feature>
<dbReference type="EMBL" id="PFEE01000069">
    <property type="protein sequence ID" value="PJE63442.1"/>
    <property type="molecule type" value="Genomic_DNA"/>
</dbReference>
<sequence>MPMFFIPCQVFFKNFLRRHNRCYYSKCYNRGLPMLPSKINIPHHVAIIPDGNRRWARARNRDTLFGHRAGFDRAVELAKAARNLGIHTLSFWAFSTENWNRSPREISYLMRLYKAMIDKYLDDARKEGVRIIHLGRKDRIPKTLVKKIAQAEEETKHNKKYVLNICLDYGGHDEIMRAMRSAKKETYDLSQLLDTKGQPYPLVDLLIRTSGEQRTSGMLLWQSAYAELYWEQAHFPDFTPEKLECALLDYSRRCRRFGGDGADVHMAFNPKIVASLEIRFRHALAFEEGERLRDLTMRYLKEHYGLSKKLAFAAGANFAKALRYGQQHHWDEAKTSLTGLYAIIKKTIGLAFEPDIIASIEVDLWKTGASEEKMRELLAEKFRISSLQAAHPAHLAILANESIQKQDFSRAQQYLEQFYTLLKERVA</sequence>
<dbReference type="InterPro" id="IPR036424">
    <property type="entry name" value="UPP_synth-like_sf"/>
</dbReference>
<dbReference type="SUPFAM" id="SSF64005">
    <property type="entry name" value="Undecaprenyl diphosphate synthase"/>
    <property type="match status" value="1"/>
</dbReference>
<comment type="cofactor">
    <cofactor evidence="2">
        <name>Mg(2+)</name>
        <dbReference type="ChEBI" id="CHEBI:18420"/>
    </cofactor>
    <text evidence="2">Binds 2 magnesium ions per subunit.</text>
</comment>
<evidence type="ECO:0000313" key="4">
    <source>
        <dbReference type="Proteomes" id="UP000231569"/>
    </source>
</evidence>
<gene>
    <name evidence="3" type="primary">uppS</name>
    <name evidence="3" type="ORF">COU89_03380</name>
</gene>
<dbReference type="HAMAP" id="MF_01139">
    <property type="entry name" value="ISPT"/>
    <property type="match status" value="1"/>
</dbReference>
<reference evidence="4" key="1">
    <citation type="submission" date="2017-09" db="EMBL/GenBank/DDBJ databases">
        <title>Depth-based differentiation of microbial function through sediment-hosted aquifers and enrichment of novel symbionts in the deep terrestrial subsurface.</title>
        <authorList>
            <person name="Probst A.J."/>
            <person name="Ladd B."/>
            <person name="Jarett J.K."/>
            <person name="Geller-Mcgrath D.E."/>
            <person name="Sieber C.M.K."/>
            <person name="Emerson J.B."/>
            <person name="Anantharaman K."/>
            <person name="Thomas B.C."/>
            <person name="Malmstrom R."/>
            <person name="Stieglmeier M."/>
            <person name="Klingl A."/>
            <person name="Woyke T."/>
            <person name="Ryan C.M."/>
            <person name="Banfield J.F."/>
        </authorList>
    </citation>
    <scope>NUCLEOTIDE SEQUENCE [LARGE SCALE GENOMIC DNA]</scope>
</reference>
<dbReference type="GO" id="GO:0016094">
    <property type="term" value="P:polyprenol biosynthetic process"/>
    <property type="evidence" value="ECO:0007669"/>
    <property type="project" value="TreeGrafter"/>
</dbReference>
<accession>A0A2M8KU28</accession>
<comment type="caution">
    <text evidence="2">Lacks conserved residue(s) required for the propagation of feature annotation.</text>
</comment>
<dbReference type="Proteomes" id="UP000231569">
    <property type="component" value="Unassembled WGS sequence"/>
</dbReference>
<keyword evidence="2" id="KW-0479">Metal-binding</keyword>
<feature type="binding site" evidence="2">
    <location>
        <position position="208"/>
    </location>
    <ligand>
        <name>substrate</name>
    </ligand>
</feature>
<dbReference type="CDD" id="cd00475">
    <property type="entry name" value="Cis_IPPS"/>
    <property type="match status" value="1"/>
</dbReference>